<evidence type="ECO:0000256" key="2">
    <source>
        <dbReference type="ARBA" id="ARBA00023136"/>
    </source>
</evidence>
<keyword evidence="4" id="KW-0812">Transmembrane</keyword>
<dbReference type="Pfam" id="PF07715">
    <property type="entry name" value="Plug"/>
    <property type="match status" value="1"/>
</dbReference>
<evidence type="ECO:0000313" key="9">
    <source>
        <dbReference type="Proteomes" id="UP000776276"/>
    </source>
</evidence>
<dbReference type="PANTHER" id="PTHR47234">
    <property type="match status" value="1"/>
</dbReference>
<dbReference type="EMBL" id="JAHKRT010000003">
    <property type="protein sequence ID" value="MBU3077595.1"/>
    <property type="molecule type" value="Genomic_DNA"/>
</dbReference>
<dbReference type="InterPro" id="IPR039426">
    <property type="entry name" value="TonB-dep_rcpt-like"/>
</dbReference>
<comment type="subcellular location">
    <subcellularLocation>
        <location evidence="4">Cell outer membrane</location>
        <topology evidence="4">Multi-pass membrane protein</topology>
    </subcellularLocation>
</comment>
<keyword evidence="3 4" id="KW-0998">Cell outer membrane</keyword>
<dbReference type="InterPro" id="IPR012910">
    <property type="entry name" value="Plug_dom"/>
</dbReference>
<evidence type="ECO:0000256" key="4">
    <source>
        <dbReference type="PROSITE-ProRule" id="PRU01360"/>
    </source>
</evidence>
<dbReference type="PANTHER" id="PTHR47234:SF2">
    <property type="entry name" value="TONB-DEPENDENT RECEPTOR"/>
    <property type="match status" value="1"/>
</dbReference>
<feature type="chain" id="PRO_5046465521" evidence="6">
    <location>
        <begin position="29"/>
        <end position="1063"/>
    </location>
</feature>
<dbReference type="RefSeq" id="WP_216322291.1">
    <property type="nucleotide sequence ID" value="NZ_JAHKRT010000003.1"/>
</dbReference>
<proteinExistence type="inferred from homology"/>
<dbReference type="Pfam" id="PF07660">
    <property type="entry name" value="STN"/>
    <property type="match status" value="1"/>
</dbReference>
<reference evidence="8 9" key="1">
    <citation type="submission" date="2021-06" db="EMBL/GenBank/DDBJ databases">
        <title>Sphingomonas sp. XMGL2, whole genome shotgun sequencing project.</title>
        <authorList>
            <person name="Zhao G."/>
            <person name="Shen L."/>
        </authorList>
    </citation>
    <scope>NUCLEOTIDE SEQUENCE [LARGE SCALE GENOMIC DNA]</scope>
    <source>
        <strain evidence="8 9">XMGL2</strain>
    </source>
</reference>
<protein>
    <submittedName>
        <fullName evidence="8">TonB-dependent receptor</fullName>
    </submittedName>
</protein>
<sequence length="1063" mass="113799">MWRWRGWSRAGGAALAALAVPIAAQAHAGLDLPAADLSTSLTALSRVAGIEILVDPALSRGKAGPAIRSATTPEAALDRLLRGSGLTYRRHGDTFLIVRGEPPGGRRAAGPPPAALRHRAGAVGMPTGHAAAVDESIVVTGSHIARPELRAAMPIRVARMDDARDFGRDSAYEVLLLDPAIAPGLGESNSQGQEYDTGVANINLRGMGNNRSLVLVDGRRWVSGGARISAVDLNTIPSAMIERLEVVTGGAAAIYGADAVTGAVNVIMKKDITGLHLSATNGISARGDAAQSNQSATGGVRFGGGGGQFVIGADHVRRAPLRWADRFDRRQTYYANPANTGPADGIPDNVVASNYGSFYRSPVPSFYVGNQWYQYRQGRIVPVAYDTPVTPGETGTGDGGPVTTGFENHLLRNASERASVYAHLAYQLSPALGWSATFNYAHSYTRAIPEWPEVRTDARPANWWGGTTGEVATLANPYLPDAIRRFMLDRGLTALPLARSYFNLPQAYEIHRRDNVTLGSAIDGVVVEGLRWSAFWRYGQTIDRITTTNMVGKAEWLQARDAVADPVSGQIECRDAAARARGCVPLDFFSVEPYSPALLAYIENIRHEWNKNALLTAGGAIEGNVLRLPYGDVSIAAGVERRRETLHTRDDADTAKLADIIISPGADYAFHPALDAARDTMEAYGEAEIPLLRDLRFARRLAIEGAYRVSRYSDNPRTQSWRLGGSWQPLEGVTLRGVFSHSVRVPNFGELFSPVGHATYGHISDPCQAGAILQNVNRAANCAALLPGLVLPLPNPNLNAPVVYSGGNPDVGSETSNSFTTGAVIQPKSFPGLALTIDYWNIRINNVITSLSYTTILNSCVDAPGEPNAVYCQFIRRNPDGTVDYVHAQYANLAAQHASGVDFGAGYRARLGAGLFRASASGSWLIAQTTVAQVGGAGVDYAGQWNYPRLRATITASYALGRVTLGLTGRFISRSVYSVTDASPETRDPGHVPAYLYADLMLQVRAADRMRLTLGIRNLTDAQIFAPLRDTAPGPHGAGGVATGAAYYDAIGRSFFTRIEVDF</sequence>
<evidence type="ECO:0000313" key="8">
    <source>
        <dbReference type="EMBL" id="MBU3077595.1"/>
    </source>
</evidence>
<evidence type="ECO:0000256" key="6">
    <source>
        <dbReference type="SAM" id="SignalP"/>
    </source>
</evidence>
<gene>
    <name evidence="8" type="ORF">KOF26_06905</name>
</gene>
<keyword evidence="2 4" id="KW-0472">Membrane</keyword>
<evidence type="ECO:0000256" key="3">
    <source>
        <dbReference type="ARBA" id="ARBA00023237"/>
    </source>
</evidence>
<dbReference type="Pfam" id="PF00593">
    <property type="entry name" value="TonB_dep_Rec_b-barrel"/>
    <property type="match status" value="1"/>
</dbReference>
<comment type="caution">
    <text evidence="8">The sequence shown here is derived from an EMBL/GenBank/DDBJ whole genome shotgun (WGS) entry which is preliminary data.</text>
</comment>
<dbReference type="InterPro" id="IPR011662">
    <property type="entry name" value="Secretin/TonB_short_N"/>
</dbReference>
<keyword evidence="6" id="KW-0732">Signal</keyword>
<keyword evidence="9" id="KW-1185">Reference proteome</keyword>
<name>A0ABS6BH15_9SPHN</name>
<evidence type="ECO:0000256" key="1">
    <source>
        <dbReference type="ARBA" id="ARBA00022448"/>
    </source>
</evidence>
<evidence type="ECO:0000259" key="7">
    <source>
        <dbReference type="SMART" id="SM00965"/>
    </source>
</evidence>
<organism evidence="8 9">
    <name type="scientific">Sphingomonas quercus</name>
    <dbReference type="NCBI Taxonomy" id="2842451"/>
    <lineage>
        <taxon>Bacteria</taxon>
        <taxon>Pseudomonadati</taxon>
        <taxon>Pseudomonadota</taxon>
        <taxon>Alphaproteobacteria</taxon>
        <taxon>Sphingomonadales</taxon>
        <taxon>Sphingomonadaceae</taxon>
        <taxon>Sphingomonas</taxon>
    </lineage>
</organism>
<feature type="domain" description="Secretin/TonB short N-terminal" evidence="7">
    <location>
        <begin position="50"/>
        <end position="100"/>
    </location>
</feature>
<dbReference type="PROSITE" id="PS52016">
    <property type="entry name" value="TONB_DEPENDENT_REC_3"/>
    <property type="match status" value="1"/>
</dbReference>
<comment type="similarity">
    <text evidence="4 5">Belongs to the TonB-dependent receptor family.</text>
</comment>
<dbReference type="Proteomes" id="UP000776276">
    <property type="component" value="Unassembled WGS sequence"/>
</dbReference>
<keyword evidence="4" id="KW-1134">Transmembrane beta strand</keyword>
<accession>A0ABS6BH15</accession>
<dbReference type="SMART" id="SM00965">
    <property type="entry name" value="STN"/>
    <property type="match status" value="1"/>
</dbReference>
<evidence type="ECO:0000256" key="5">
    <source>
        <dbReference type="RuleBase" id="RU003357"/>
    </source>
</evidence>
<dbReference type="InterPro" id="IPR000531">
    <property type="entry name" value="Beta-barrel_TonB"/>
</dbReference>
<feature type="signal peptide" evidence="6">
    <location>
        <begin position="1"/>
        <end position="28"/>
    </location>
</feature>
<keyword evidence="8" id="KW-0675">Receptor</keyword>
<keyword evidence="5" id="KW-0798">TonB box</keyword>
<keyword evidence="1 4" id="KW-0813">Transport</keyword>